<accession>A0A4S4C2X4</accession>
<protein>
    <submittedName>
        <fullName evidence="1">Uncharacterized protein</fullName>
    </submittedName>
</protein>
<dbReference type="RefSeq" id="WP_136352139.1">
    <property type="nucleotide sequence ID" value="NZ_CP046266.1"/>
</dbReference>
<keyword evidence="2" id="KW-1185">Reference proteome</keyword>
<sequence length="70" mass="8223">MTHEFFSNPDISRFRADEEDLNAYVQLIINKTDKDEILSWISHLSERDLHSLITPYIAEKMTAELAEKEL</sequence>
<evidence type="ECO:0000313" key="2">
    <source>
        <dbReference type="Proteomes" id="UP000310334"/>
    </source>
</evidence>
<gene>
    <name evidence="1" type="ORF">E6W99_05245</name>
</gene>
<evidence type="ECO:0000313" key="1">
    <source>
        <dbReference type="EMBL" id="THF82054.1"/>
    </source>
</evidence>
<dbReference type="EMBL" id="SSNT01000003">
    <property type="protein sequence ID" value="THF82054.1"/>
    <property type="molecule type" value="Genomic_DNA"/>
</dbReference>
<name>A0A4S4C2X4_9BACI</name>
<dbReference type="OrthoDB" id="2924127at2"/>
<reference evidence="1 2" key="1">
    <citation type="submission" date="2019-04" db="EMBL/GenBank/DDBJ databases">
        <title>Bacillus sediminilitoris sp. nov., isolated from a tidal flat sediment on the East China Sea.</title>
        <authorList>
            <person name="Wei Y."/>
            <person name="Mao H."/>
            <person name="Fang J."/>
        </authorList>
    </citation>
    <scope>NUCLEOTIDE SEQUENCE [LARGE SCALE GENOMIC DNA]</scope>
    <source>
        <strain evidence="1 2">DSL-17</strain>
    </source>
</reference>
<proteinExistence type="predicted"/>
<dbReference type="AlphaFoldDB" id="A0A4S4C2X4"/>
<dbReference type="Proteomes" id="UP000310334">
    <property type="component" value="Unassembled WGS sequence"/>
</dbReference>
<comment type="caution">
    <text evidence="1">The sequence shown here is derived from an EMBL/GenBank/DDBJ whole genome shotgun (WGS) entry which is preliminary data.</text>
</comment>
<organism evidence="1 2">
    <name type="scientific">Metabacillus sediminilitoris</name>
    <dbReference type="NCBI Taxonomy" id="2567941"/>
    <lineage>
        <taxon>Bacteria</taxon>
        <taxon>Bacillati</taxon>
        <taxon>Bacillota</taxon>
        <taxon>Bacilli</taxon>
        <taxon>Bacillales</taxon>
        <taxon>Bacillaceae</taxon>
        <taxon>Metabacillus</taxon>
    </lineage>
</organism>